<evidence type="ECO:0000256" key="3">
    <source>
        <dbReference type="ARBA" id="ARBA00023295"/>
    </source>
</evidence>
<evidence type="ECO:0000313" key="6">
    <source>
        <dbReference type="Proteomes" id="UP001174691"/>
    </source>
</evidence>
<comment type="caution">
    <text evidence="5">The sequence shown here is derived from an EMBL/GenBank/DDBJ whole genome shotgun (WGS) entry which is preliminary data.</text>
</comment>
<dbReference type="GO" id="GO:0009313">
    <property type="term" value="P:oligosaccharide catabolic process"/>
    <property type="evidence" value="ECO:0007669"/>
    <property type="project" value="TreeGrafter"/>
</dbReference>
<accession>A0AA38R2Y2</accession>
<dbReference type="SMART" id="SM00642">
    <property type="entry name" value="Aamy"/>
    <property type="match status" value="1"/>
</dbReference>
<proteinExistence type="inferred from homology"/>
<dbReference type="PANTHER" id="PTHR10357:SF179">
    <property type="entry name" value="NEUTRAL AND BASIC AMINO ACID TRANSPORT PROTEIN RBAT"/>
    <property type="match status" value="1"/>
</dbReference>
<dbReference type="InterPro" id="IPR032091">
    <property type="entry name" value="Malt_amylase-like_C"/>
</dbReference>
<sequence length="330" mass="37549">MSLLFRSDAGVRLFRSLLPLFQEDPLVKSTLVPETIGRSEGKPNWWKAAVIYQIYVPSFKDTNGDGYGDLRGVIEKLGYLKELGINIIWLSPIFDSPMYDMGYDIADYYKVNPVFGSMEDVDDLLRQAHKMGLRVVLDIAMNHTSVEHSWFKKTLEAFQAQGGSHKVELAKKAIASKGRDAARIPIPWDRSQETSGGFTVGAAKPWLPMHPNFTEFCTESQRRNPASIWMFYRDLISLRKQHKALVYGAYQLVDPQHESVYAYTRTDGHETYFVVLNFTDDLVEWDTPVEHRGVWSVVISNFGRATLDQELGAKIELGPFDGIIFRRESG</sequence>
<keyword evidence="6" id="KW-1185">Reference proteome</keyword>
<dbReference type="Gene3D" id="3.20.20.80">
    <property type="entry name" value="Glycosidases"/>
    <property type="match status" value="2"/>
</dbReference>
<feature type="domain" description="Glycosyl hydrolase family 13 catalytic" evidence="4">
    <location>
        <begin position="53"/>
        <end position="327"/>
    </location>
</feature>
<dbReference type="Proteomes" id="UP001174691">
    <property type="component" value="Unassembled WGS sequence"/>
</dbReference>
<gene>
    <name evidence="5" type="ORF">NKR19_g8837</name>
</gene>
<keyword evidence="3" id="KW-0326">Glycosidase</keyword>
<dbReference type="Gene3D" id="2.60.40.1180">
    <property type="entry name" value="Golgi alpha-mannosidase II"/>
    <property type="match status" value="1"/>
</dbReference>
<dbReference type="GO" id="GO:0004556">
    <property type="term" value="F:alpha-amylase activity"/>
    <property type="evidence" value="ECO:0007669"/>
    <property type="project" value="TreeGrafter"/>
</dbReference>
<protein>
    <recommendedName>
        <fullName evidence="4">Glycosyl hydrolase family 13 catalytic domain-containing protein</fullName>
    </recommendedName>
</protein>
<dbReference type="Pfam" id="PF00128">
    <property type="entry name" value="Alpha-amylase"/>
    <property type="match status" value="2"/>
</dbReference>
<dbReference type="FunFam" id="2.60.40.1180:FF:000007">
    <property type="entry name" value="Sucrose isomerase"/>
    <property type="match status" value="1"/>
</dbReference>
<reference evidence="5" key="1">
    <citation type="submission" date="2022-07" db="EMBL/GenBank/DDBJ databases">
        <title>Fungi with potential for degradation of polypropylene.</title>
        <authorList>
            <person name="Gostincar C."/>
        </authorList>
    </citation>
    <scope>NUCLEOTIDE SEQUENCE</scope>
    <source>
        <strain evidence="5">EXF-13287</strain>
    </source>
</reference>
<dbReference type="AlphaFoldDB" id="A0AA38R2Y2"/>
<dbReference type="InterPro" id="IPR006047">
    <property type="entry name" value="GH13_cat_dom"/>
</dbReference>
<dbReference type="EMBL" id="JANBVN010000191">
    <property type="protein sequence ID" value="KAJ9133955.1"/>
    <property type="molecule type" value="Genomic_DNA"/>
</dbReference>
<dbReference type="PANTHER" id="PTHR10357">
    <property type="entry name" value="ALPHA-AMYLASE FAMILY MEMBER"/>
    <property type="match status" value="1"/>
</dbReference>
<evidence type="ECO:0000259" key="4">
    <source>
        <dbReference type="SMART" id="SM00642"/>
    </source>
</evidence>
<comment type="similarity">
    <text evidence="1">Belongs to the glycosyl hydrolase 13 family.</text>
</comment>
<organism evidence="5 6">
    <name type="scientific">Coniochaeta hoffmannii</name>
    <dbReference type="NCBI Taxonomy" id="91930"/>
    <lineage>
        <taxon>Eukaryota</taxon>
        <taxon>Fungi</taxon>
        <taxon>Dikarya</taxon>
        <taxon>Ascomycota</taxon>
        <taxon>Pezizomycotina</taxon>
        <taxon>Sordariomycetes</taxon>
        <taxon>Sordariomycetidae</taxon>
        <taxon>Coniochaetales</taxon>
        <taxon>Coniochaetaceae</taxon>
        <taxon>Coniochaeta</taxon>
    </lineage>
</organism>
<keyword evidence="2" id="KW-0378">Hydrolase</keyword>
<evidence type="ECO:0000313" key="5">
    <source>
        <dbReference type="EMBL" id="KAJ9133955.1"/>
    </source>
</evidence>
<dbReference type="SUPFAM" id="SSF51011">
    <property type="entry name" value="Glycosyl hydrolase domain"/>
    <property type="match status" value="1"/>
</dbReference>
<name>A0AA38R2Y2_9PEZI</name>
<evidence type="ECO:0000256" key="2">
    <source>
        <dbReference type="ARBA" id="ARBA00022801"/>
    </source>
</evidence>
<evidence type="ECO:0000256" key="1">
    <source>
        <dbReference type="ARBA" id="ARBA00008061"/>
    </source>
</evidence>
<dbReference type="InterPro" id="IPR017853">
    <property type="entry name" value="GH"/>
</dbReference>
<dbReference type="InterPro" id="IPR013780">
    <property type="entry name" value="Glyco_hydro_b"/>
</dbReference>
<dbReference type="SUPFAM" id="SSF51445">
    <property type="entry name" value="(Trans)glycosidases"/>
    <property type="match status" value="2"/>
</dbReference>
<dbReference type="Pfam" id="PF16657">
    <property type="entry name" value="Malt_amylase_C"/>
    <property type="match status" value="1"/>
</dbReference>